<dbReference type="PANTHER" id="PTHR10807">
    <property type="entry name" value="MYOTUBULARIN-RELATED"/>
    <property type="match status" value="1"/>
</dbReference>
<dbReference type="InterPro" id="IPR013083">
    <property type="entry name" value="Znf_RING/FYVE/PHD"/>
</dbReference>
<evidence type="ECO:0000259" key="17">
    <source>
        <dbReference type="PROSITE" id="PS50178"/>
    </source>
</evidence>
<dbReference type="InterPro" id="IPR000387">
    <property type="entry name" value="Tyr_Pase_dom"/>
</dbReference>
<dbReference type="GO" id="GO:0052629">
    <property type="term" value="F:phosphatidylinositol-3,5-bisphosphate 3-phosphatase activity"/>
    <property type="evidence" value="ECO:0007669"/>
    <property type="project" value="UniProtKB-EC"/>
</dbReference>
<evidence type="ECO:0000256" key="6">
    <source>
        <dbReference type="ARBA" id="ARBA00022723"/>
    </source>
</evidence>
<dbReference type="SMART" id="SM00064">
    <property type="entry name" value="FYVE"/>
    <property type="match status" value="1"/>
</dbReference>
<dbReference type="FunFam" id="2.30.29.30:FF:000135">
    <property type="entry name" value="Myotubularin related protein 6"/>
    <property type="match status" value="1"/>
</dbReference>
<comment type="caution">
    <text evidence="19">The sequence shown here is derived from an EMBL/GenBank/DDBJ whole genome shotgun (WGS) entry which is preliminary data.</text>
</comment>
<keyword evidence="7 15" id="KW-0863">Zinc-finger</keyword>
<gene>
    <name evidence="19" type="primary">Mtmr8</name>
    <name evidence="19" type="ORF">G6Z75_0003354</name>
</gene>
<feature type="non-terminal residue" evidence="19">
    <location>
        <position position="1"/>
    </location>
</feature>
<dbReference type="InterPro" id="IPR016130">
    <property type="entry name" value="Tyr_Pase_AS"/>
</dbReference>
<keyword evidence="6" id="KW-0479">Metal-binding</keyword>
<evidence type="ECO:0000256" key="8">
    <source>
        <dbReference type="ARBA" id="ARBA00022801"/>
    </source>
</evidence>
<evidence type="ECO:0000256" key="3">
    <source>
        <dbReference type="ARBA" id="ARBA00007471"/>
    </source>
</evidence>
<reference evidence="19" key="1">
    <citation type="submission" date="2020-02" db="EMBL/GenBank/DDBJ databases">
        <title>Relaxed selection underlies rapid genomic changes in the transitions from sociality to social parasitism in ants.</title>
        <authorList>
            <person name="Bi X."/>
        </authorList>
    </citation>
    <scope>NUCLEOTIDE SEQUENCE</scope>
    <source>
        <strain evidence="19">BGI-DK2013a</strain>
        <tissue evidence="19">Whole body</tissue>
    </source>
</reference>
<dbReference type="InterPro" id="IPR003595">
    <property type="entry name" value="Tyr_Pase_cat"/>
</dbReference>
<keyword evidence="8" id="KW-0378">Hydrolase</keyword>
<comment type="subcellular location">
    <subcellularLocation>
        <location evidence="2">Cytoplasm</location>
    </subcellularLocation>
    <subcellularLocation>
        <location evidence="1">Endomembrane system</location>
        <topology evidence="1">Peripheral membrane protein</topology>
    </subcellularLocation>
</comment>
<evidence type="ECO:0000256" key="10">
    <source>
        <dbReference type="ARBA" id="ARBA00023098"/>
    </source>
</evidence>
<dbReference type="SMART" id="SM00404">
    <property type="entry name" value="PTPc_motif"/>
    <property type="match status" value="1"/>
</dbReference>
<dbReference type="Pfam" id="PF06602">
    <property type="entry name" value="Myotub-related"/>
    <property type="match status" value="1"/>
</dbReference>
<name>A0A836EXP4_9HYME</name>
<evidence type="ECO:0000256" key="13">
    <source>
        <dbReference type="PIRSR" id="PIRSR630564-1"/>
    </source>
</evidence>
<keyword evidence="10" id="KW-0443">Lipid metabolism</keyword>
<dbReference type="AlphaFoldDB" id="A0A836EXP4"/>
<dbReference type="GO" id="GO:0012505">
    <property type="term" value="C:endomembrane system"/>
    <property type="evidence" value="ECO:0007669"/>
    <property type="project" value="UniProtKB-SubCell"/>
</dbReference>
<keyword evidence="11" id="KW-0472">Membrane</keyword>
<dbReference type="InterPro" id="IPR010569">
    <property type="entry name" value="Myotubularin-like_Pase_dom"/>
</dbReference>
<feature type="binding site" evidence="14">
    <location>
        <begin position="289"/>
        <end position="290"/>
    </location>
    <ligand>
        <name>substrate</name>
    </ligand>
</feature>
<feature type="domain" description="FYVE-type" evidence="17">
    <location>
        <begin position="629"/>
        <end position="705"/>
    </location>
</feature>
<dbReference type="InterPro" id="IPR029021">
    <property type="entry name" value="Prot-tyrosine_phosphatase-like"/>
</dbReference>
<dbReference type="PROSITE" id="PS50178">
    <property type="entry name" value="ZF_FYVE"/>
    <property type="match status" value="1"/>
</dbReference>
<dbReference type="GO" id="GO:0046856">
    <property type="term" value="P:phosphatidylinositol dephosphorylation"/>
    <property type="evidence" value="ECO:0007669"/>
    <property type="project" value="TreeGrafter"/>
</dbReference>
<protein>
    <recommendedName>
        <fullName evidence="4">phosphatidylinositol-3,5-bisphosphate 3-phosphatase</fullName>
        <ecNumber evidence="4">3.1.3.95</ecNumber>
    </recommendedName>
    <alternativeName>
        <fullName evidence="12">Phosphatidylinositol-3,5-bisphosphate 3-phosphatase</fullName>
    </alternativeName>
</protein>
<dbReference type="GO" id="GO:0008270">
    <property type="term" value="F:zinc ion binding"/>
    <property type="evidence" value="ECO:0007669"/>
    <property type="project" value="UniProtKB-KW"/>
</dbReference>
<organism evidence="19 20">
    <name type="scientific">Acromyrmex insinuator</name>
    <dbReference type="NCBI Taxonomy" id="230686"/>
    <lineage>
        <taxon>Eukaryota</taxon>
        <taxon>Metazoa</taxon>
        <taxon>Ecdysozoa</taxon>
        <taxon>Arthropoda</taxon>
        <taxon>Hexapoda</taxon>
        <taxon>Insecta</taxon>
        <taxon>Pterygota</taxon>
        <taxon>Neoptera</taxon>
        <taxon>Endopterygota</taxon>
        <taxon>Hymenoptera</taxon>
        <taxon>Apocrita</taxon>
        <taxon>Aculeata</taxon>
        <taxon>Formicoidea</taxon>
        <taxon>Formicidae</taxon>
        <taxon>Myrmicinae</taxon>
        <taxon>Acromyrmex</taxon>
    </lineage>
</organism>
<dbReference type="SUPFAM" id="SSF50729">
    <property type="entry name" value="PH domain-like"/>
    <property type="match status" value="1"/>
</dbReference>
<evidence type="ECO:0000259" key="16">
    <source>
        <dbReference type="PROSITE" id="PS50056"/>
    </source>
</evidence>
<evidence type="ECO:0000256" key="14">
    <source>
        <dbReference type="PIRSR" id="PIRSR630564-2"/>
    </source>
</evidence>
<evidence type="ECO:0000259" key="18">
    <source>
        <dbReference type="PROSITE" id="PS51339"/>
    </source>
</evidence>
<sequence>MLKKTSYFYSHIYCNIRLQKEIYILQVENVRMLDKYSNNHSIGTLYLTVTHLIFVERSGKKKIWVLYTHISNIEKQPLTTTGSPLYIKCKHFFIVTFVIPKERDCHEIYLTLLKLSCPVSVEDLYCFNYQENKDTLPQHAGWNFFNVQSEFQRQGVPNEEWSLSYLNTNYELCDTYPRYLYVPSASTKNILLGSAKFRSRGRLPVLTYLHSNKAAICRCSQPLSGFSARCPEDEEMMHNILCTNPNSRYMYVVDTRPRINAFANRAAGKGYENENFYDNIKFHFFGIENIHVMRTSLNKLLDLQRSTSMSAFLSGLESSGWLKHIRSILETAWFIARAVSNGVSVVVHCSDGWDRTAQVCSLAALLLDPFYRTIQGFQALIEKDWLSFGHKFSDRCGYVSSDGKELAPIFTQFIDATYQLLQQYPYKFQFNEYFLLTLHDHVHSCQHGTFIGNSEKERQILRLSERTYSLWGYLANNMNEYINPIYRCNRYNNEDSVDILQPKLAPQSIVLWRGLYFRFENGIHPRETCEDLILTIYDHTSSLEDHVKLLLKRVNSLGQLLNTSNAQKKGKHKFDTKFTKESLSESIIENTANHDEKTRAKLKANQLENELKTVALEWKSSRNIEECGCSTTFDAFNKKVQLTSVPCKLKQPFYVYFIMIILFQHHCWSCGDVLCTRCMTVHTKLPGHLSQRAVPTCKSCYQSFGISATSP</sequence>
<evidence type="ECO:0000256" key="1">
    <source>
        <dbReference type="ARBA" id="ARBA00004184"/>
    </source>
</evidence>
<feature type="active site" description="Phosphocysteine intermediate" evidence="13">
    <location>
        <position position="349"/>
    </location>
</feature>
<evidence type="ECO:0000256" key="7">
    <source>
        <dbReference type="ARBA" id="ARBA00022771"/>
    </source>
</evidence>
<keyword evidence="9" id="KW-0862">Zinc</keyword>
<dbReference type="InterPro" id="IPR011993">
    <property type="entry name" value="PH-like_dom_sf"/>
</dbReference>
<feature type="binding site" evidence="14">
    <location>
        <begin position="349"/>
        <end position="355"/>
    </location>
    <ligand>
        <name>substrate</name>
    </ligand>
</feature>
<keyword evidence="5" id="KW-0963">Cytoplasm</keyword>
<evidence type="ECO:0000256" key="2">
    <source>
        <dbReference type="ARBA" id="ARBA00004496"/>
    </source>
</evidence>
<evidence type="ECO:0000313" key="19">
    <source>
        <dbReference type="EMBL" id="KAG5313949.1"/>
    </source>
</evidence>
<dbReference type="InterPro" id="IPR011011">
    <property type="entry name" value="Znf_FYVE_PHD"/>
</dbReference>
<dbReference type="InterPro" id="IPR000306">
    <property type="entry name" value="Znf_FYVE"/>
</dbReference>
<evidence type="ECO:0000256" key="11">
    <source>
        <dbReference type="ARBA" id="ARBA00023136"/>
    </source>
</evidence>
<evidence type="ECO:0000256" key="12">
    <source>
        <dbReference type="ARBA" id="ARBA00032571"/>
    </source>
</evidence>
<feature type="domain" description="Tyrosine specific protein phosphatases" evidence="16">
    <location>
        <begin position="319"/>
        <end position="380"/>
    </location>
</feature>
<dbReference type="GO" id="GO:0005737">
    <property type="term" value="C:cytoplasm"/>
    <property type="evidence" value="ECO:0007669"/>
    <property type="project" value="UniProtKB-SubCell"/>
</dbReference>
<dbReference type="PANTHER" id="PTHR10807:SF8">
    <property type="entry name" value="PHOSPHATIDYLINOSITOL-3-PHOSPHATE PHOSPHATASE"/>
    <property type="match status" value="1"/>
</dbReference>
<dbReference type="Gene3D" id="2.30.29.30">
    <property type="entry name" value="Pleckstrin-homology domain (PH domain)/Phosphotyrosine-binding domain (PTB)"/>
    <property type="match status" value="1"/>
</dbReference>
<evidence type="ECO:0000256" key="15">
    <source>
        <dbReference type="PROSITE-ProRule" id="PRU00091"/>
    </source>
</evidence>
<dbReference type="InterPro" id="IPR030564">
    <property type="entry name" value="Myotubularin"/>
</dbReference>
<keyword evidence="20" id="KW-1185">Reference proteome</keyword>
<dbReference type="Pfam" id="PF01363">
    <property type="entry name" value="FYVE"/>
    <property type="match status" value="1"/>
</dbReference>
<dbReference type="PROSITE" id="PS50056">
    <property type="entry name" value="TYR_PHOSPHATASE_2"/>
    <property type="match status" value="1"/>
</dbReference>
<feature type="domain" description="Myotubularin phosphatase" evidence="18">
    <location>
        <begin position="141"/>
        <end position="516"/>
    </location>
</feature>
<feature type="non-terminal residue" evidence="19">
    <location>
        <position position="711"/>
    </location>
</feature>
<evidence type="ECO:0000256" key="4">
    <source>
        <dbReference type="ARBA" id="ARBA00012903"/>
    </source>
</evidence>
<dbReference type="GO" id="GO:0004438">
    <property type="term" value="F:phosphatidylinositol-3-phosphate phosphatase activity"/>
    <property type="evidence" value="ECO:0007669"/>
    <property type="project" value="TreeGrafter"/>
</dbReference>
<dbReference type="EC" id="3.1.3.95" evidence="4"/>
<evidence type="ECO:0000313" key="20">
    <source>
        <dbReference type="Proteomes" id="UP000667349"/>
    </source>
</evidence>
<dbReference type="CDD" id="cd15738">
    <property type="entry name" value="FYVE_MTMR_unchar"/>
    <property type="match status" value="1"/>
</dbReference>
<dbReference type="Proteomes" id="UP000667349">
    <property type="component" value="Unassembled WGS sequence"/>
</dbReference>
<dbReference type="PROSITE" id="PS51339">
    <property type="entry name" value="PPASE_MYOTUBULARIN"/>
    <property type="match status" value="1"/>
</dbReference>
<dbReference type="PROSITE" id="PS00383">
    <property type="entry name" value="TYR_PHOSPHATASE_1"/>
    <property type="match status" value="1"/>
</dbReference>
<dbReference type="SUPFAM" id="SSF57903">
    <property type="entry name" value="FYVE/PHD zinc finger"/>
    <property type="match status" value="1"/>
</dbReference>
<dbReference type="EMBL" id="JAANHZ010000224">
    <property type="protein sequence ID" value="KAG5313949.1"/>
    <property type="molecule type" value="Genomic_DNA"/>
</dbReference>
<dbReference type="InterPro" id="IPR048994">
    <property type="entry name" value="PH-GRAM_MTMR6-9"/>
</dbReference>
<comment type="similarity">
    <text evidence="3">Belongs to the protein-tyrosine phosphatase family. Non-receptor class myotubularin subfamily.</text>
</comment>
<dbReference type="Gene3D" id="3.30.40.10">
    <property type="entry name" value="Zinc/RING finger domain, C3HC4 (zinc finger)"/>
    <property type="match status" value="1"/>
</dbReference>
<dbReference type="CDD" id="cd14532">
    <property type="entry name" value="PTP-MTMR6-like"/>
    <property type="match status" value="1"/>
</dbReference>
<proteinExistence type="inferred from homology"/>
<dbReference type="SUPFAM" id="SSF52799">
    <property type="entry name" value="(Phosphotyrosine protein) phosphatases II"/>
    <property type="match status" value="1"/>
</dbReference>
<evidence type="ECO:0000256" key="9">
    <source>
        <dbReference type="ARBA" id="ARBA00022833"/>
    </source>
</evidence>
<dbReference type="Pfam" id="PF21098">
    <property type="entry name" value="PH-GRAM_MTMR6-like"/>
    <property type="match status" value="1"/>
</dbReference>
<accession>A0A836EXP4</accession>
<evidence type="ECO:0000256" key="5">
    <source>
        <dbReference type="ARBA" id="ARBA00022490"/>
    </source>
</evidence>
<dbReference type="InterPro" id="IPR017455">
    <property type="entry name" value="Znf_FYVE-rel"/>
</dbReference>
<dbReference type="CDD" id="cd13210">
    <property type="entry name" value="PH-GRAM_MTMR6-like"/>
    <property type="match status" value="1"/>
</dbReference>